<evidence type="ECO:0000313" key="2">
    <source>
        <dbReference type="EMBL" id="TSV68134.1"/>
    </source>
</evidence>
<keyword evidence="3" id="KW-1185">Reference proteome</keyword>
<dbReference type="EMBL" id="VCAZ01000127">
    <property type="protein sequence ID" value="TSV68134.1"/>
    <property type="molecule type" value="Genomic_DNA"/>
</dbReference>
<name>A0A556V5I2_BAGYA</name>
<sequence length="271" mass="29301">MKKSVSGGNGLGGNVFSMHLPLPRSYTRFCTQQLLMALINKALVPRFVLDQTLRLLPVTCDPPPDCGMRLKGTGFTLEGQSPHSVLFWRQGRVTCDKGKKKNRRIREVSGSVSGLAAPLRCSLLDRCGLNPCRRKDEPSAVPPCPPAPEAPREHPTAGRGTFMHQSAQWRVSDGALQSASRLVLASSCSTEKDMRDHRHGGVGAGTGGFFNSVSSCCPACLWNLLHNNSRGAAPSHDLLHLLEANMAFRLARKQECVSGPGRPGGGFHTLR</sequence>
<accession>A0A556V5I2</accession>
<feature type="compositionally biased region" description="Pro residues" evidence="1">
    <location>
        <begin position="140"/>
        <end position="149"/>
    </location>
</feature>
<organism evidence="2 3">
    <name type="scientific">Bagarius yarrelli</name>
    <name type="common">Goonch</name>
    <name type="synonym">Bagrus yarrelli</name>
    <dbReference type="NCBI Taxonomy" id="175774"/>
    <lineage>
        <taxon>Eukaryota</taxon>
        <taxon>Metazoa</taxon>
        <taxon>Chordata</taxon>
        <taxon>Craniata</taxon>
        <taxon>Vertebrata</taxon>
        <taxon>Euteleostomi</taxon>
        <taxon>Actinopterygii</taxon>
        <taxon>Neopterygii</taxon>
        <taxon>Teleostei</taxon>
        <taxon>Ostariophysi</taxon>
        <taxon>Siluriformes</taxon>
        <taxon>Sisoridae</taxon>
        <taxon>Sisorinae</taxon>
        <taxon>Bagarius</taxon>
    </lineage>
</organism>
<dbReference type="AlphaFoldDB" id="A0A556V5I2"/>
<dbReference type="Proteomes" id="UP000319801">
    <property type="component" value="Unassembled WGS sequence"/>
</dbReference>
<evidence type="ECO:0000256" key="1">
    <source>
        <dbReference type="SAM" id="MobiDB-lite"/>
    </source>
</evidence>
<feature type="region of interest" description="Disordered" evidence="1">
    <location>
        <begin position="135"/>
        <end position="159"/>
    </location>
</feature>
<gene>
    <name evidence="2" type="ORF">Baya_13411</name>
</gene>
<comment type="caution">
    <text evidence="2">The sequence shown here is derived from an EMBL/GenBank/DDBJ whole genome shotgun (WGS) entry which is preliminary data.</text>
</comment>
<reference evidence="2 3" key="1">
    <citation type="journal article" date="2019" name="Genome Biol. Evol.">
        <title>Whole-Genome Sequencing of the Giant Devil Catfish, Bagarius yarrelli.</title>
        <authorList>
            <person name="Jiang W."/>
            <person name="Lv Y."/>
            <person name="Cheng L."/>
            <person name="Yang K."/>
            <person name="Chao B."/>
            <person name="Wang X."/>
            <person name="Li Y."/>
            <person name="Pan X."/>
            <person name="You X."/>
            <person name="Zhang Y."/>
            <person name="Yang J."/>
            <person name="Li J."/>
            <person name="Zhang X."/>
            <person name="Liu S."/>
            <person name="Sun C."/>
            <person name="Yang J."/>
            <person name="Shi Q."/>
        </authorList>
    </citation>
    <scope>NUCLEOTIDE SEQUENCE [LARGE SCALE GENOMIC DNA]</scope>
    <source>
        <strain evidence="2">JWS20170419001</strain>
        <tissue evidence="2">Muscle</tissue>
    </source>
</reference>
<protein>
    <submittedName>
        <fullName evidence="2">Uncharacterized protein</fullName>
    </submittedName>
</protein>
<evidence type="ECO:0000313" key="3">
    <source>
        <dbReference type="Proteomes" id="UP000319801"/>
    </source>
</evidence>
<proteinExistence type="predicted"/>